<feature type="transmembrane region" description="Helical" evidence="1">
    <location>
        <begin position="69"/>
        <end position="89"/>
    </location>
</feature>
<keyword evidence="1" id="KW-1133">Transmembrane helix</keyword>
<keyword evidence="3" id="KW-1185">Reference proteome</keyword>
<proteinExistence type="predicted"/>
<feature type="transmembrane region" description="Helical" evidence="1">
    <location>
        <begin position="29"/>
        <end position="57"/>
    </location>
</feature>
<accession>A0ABW0NN50</accession>
<dbReference type="EMBL" id="JBHSMG010000001">
    <property type="protein sequence ID" value="MFC5501965.1"/>
    <property type="molecule type" value="Genomic_DNA"/>
</dbReference>
<comment type="caution">
    <text evidence="2">The sequence shown here is derived from an EMBL/GenBank/DDBJ whole genome shotgun (WGS) entry which is preliminary data.</text>
</comment>
<evidence type="ECO:0000256" key="1">
    <source>
        <dbReference type="SAM" id="Phobius"/>
    </source>
</evidence>
<organism evidence="2 3">
    <name type="scientific">Lysinimonas soli</name>
    <dbReference type="NCBI Taxonomy" id="1074233"/>
    <lineage>
        <taxon>Bacteria</taxon>
        <taxon>Bacillati</taxon>
        <taxon>Actinomycetota</taxon>
        <taxon>Actinomycetes</taxon>
        <taxon>Micrococcales</taxon>
        <taxon>Microbacteriaceae</taxon>
        <taxon>Lysinimonas</taxon>
    </lineage>
</organism>
<gene>
    <name evidence="2" type="ORF">ACFPJ4_06895</name>
</gene>
<keyword evidence="1" id="KW-0812">Transmembrane</keyword>
<name>A0ABW0NN50_9MICO</name>
<dbReference type="Proteomes" id="UP001596039">
    <property type="component" value="Unassembled WGS sequence"/>
</dbReference>
<evidence type="ECO:0000313" key="3">
    <source>
        <dbReference type="Proteomes" id="UP001596039"/>
    </source>
</evidence>
<dbReference type="RefSeq" id="WP_386739625.1">
    <property type="nucleotide sequence ID" value="NZ_JBHSMG010000001.1"/>
</dbReference>
<reference evidence="3" key="1">
    <citation type="journal article" date="2019" name="Int. J. Syst. Evol. Microbiol.">
        <title>The Global Catalogue of Microorganisms (GCM) 10K type strain sequencing project: providing services to taxonomists for standard genome sequencing and annotation.</title>
        <authorList>
            <consortium name="The Broad Institute Genomics Platform"/>
            <consortium name="The Broad Institute Genome Sequencing Center for Infectious Disease"/>
            <person name="Wu L."/>
            <person name="Ma J."/>
        </authorList>
    </citation>
    <scope>NUCLEOTIDE SEQUENCE [LARGE SCALE GENOMIC DNA]</scope>
    <source>
        <strain evidence="3">CGMCC 4.6997</strain>
    </source>
</reference>
<keyword evidence="1" id="KW-0472">Membrane</keyword>
<evidence type="ECO:0000313" key="2">
    <source>
        <dbReference type="EMBL" id="MFC5501965.1"/>
    </source>
</evidence>
<evidence type="ECO:0008006" key="4">
    <source>
        <dbReference type="Google" id="ProtNLM"/>
    </source>
</evidence>
<protein>
    <recommendedName>
        <fullName evidence="4">DUF4190 domain-containing protein</fullName>
    </recommendedName>
</protein>
<sequence length="94" mass="9373">MTDEESPDALAAGSEVDASGSVAGFVCGFIGLSISGLLFPVSIALGIVGWIFSAAAIKRMPSGRSGRGLAVAGLVLSIAALIAAVVVAVRTVRW</sequence>